<proteinExistence type="predicted"/>
<accession>A0ABU8EZU7</accession>
<dbReference type="Pfam" id="PF00497">
    <property type="entry name" value="SBP_bac_3"/>
    <property type="match status" value="1"/>
</dbReference>
<dbReference type="PANTHER" id="PTHR38834:SF3">
    <property type="entry name" value="SOLUTE-BINDING PROTEIN FAMILY 3_N-TERMINAL DOMAIN-CONTAINING PROTEIN"/>
    <property type="match status" value="1"/>
</dbReference>
<comment type="caution">
    <text evidence="3">The sequence shown here is derived from an EMBL/GenBank/DDBJ whole genome shotgun (WGS) entry which is preliminary data.</text>
</comment>
<dbReference type="Proteomes" id="UP001382455">
    <property type="component" value="Unassembled WGS sequence"/>
</dbReference>
<evidence type="ECO:0000256" key="1">
    <source>
        <dbReference type="SAM" id="SignalP"/>
    </source>
</evidence>
<dbReference type="PANTHER" id="PTHR38834">
    <property type="entry name" value="PERIPLASMIC SUBSTRATE BINDING PROTEIN FAMILY 3"/>
    <property type="match status" value="1"/>
</dbReference>
<keyword evidence="4" id="KW-1185">Reference proteome</keyword>
<dbReference type="RefSeq" id="WP_336436495.1">
    <property type="nucleotide sequence ID" value="NZ_JBAWKS010000002.1"/>
</dbReference>
<evidence type="ECO:0000313" key="4">
    <source>
        <dbReference type="Proteomes" id="UP001382455"/>
    </source>
</evidence>
<dbReference type="InterPro" id="IPR001638">
    <property type="entry name" value="Solute-binding_3/MltF_N"/>
</dbReference>
<dbReference type="SMART" id="SM00062">
    <property type="entry name" value="PBPb"/>
    <property type="match status" value="1"/>
</dbReference>
<organism evidence="3 4">
    <name type="scientific">Pseudoalteromonas spongiae</name>
    <dbReference type="NCBI Taxonomy" id="298657"/>
    <lineage>
        <taxon>Bacteria</taxon>
        <taxon>Pseudomonadati</taxon>
        <taxon>Pseudomonadota</taxon>
        <taxon>Gammaproteobacteria</taxon>
        <taxon>Alteromonadales</taxon>
        <taxon>Pseudoalteromonadaceae</taxon>
        <taxon>Pseudoalteromonas</taxon>
    </lineage>
</organism>
<protein>
    <submittedName>
        <fullName evidence="3">Transporter substrate-binding domain-containing protein</fullName>
    </submittedName>
</protein>
<dbReference type="EMBL" id="JBAWKS010000002">
    <property type="protein sequence ID" value="MEI4551532.1"/>
    <property type="molecule type" value="Genomic_DNA"/>
</dbReference>
<keyword evidence="1" id="KW-0732">Signal</keyword>
<dbReference type="Gene3D" id="3.40.190.10">
    <property type="entry name" value="Periplasmic binding protein-like II"/>
    <property type="match status" value="2"/>
</dbReference>
<reference evidence="3 4" key="1">
    <citation type="submission" date="2023-12" db="EMBL/GenBank/DDBJ databases">
        <title>Friends and Foes: Symbiotic and Algicidal bacterial influence on Karenia brevis blooms.</title>
        <authorList>
            <person name="Fei C."/>
            <person name="Mohamed A.R."/>
            <person name="Booker A."/>
            <person name="Arshad M."/>
            <person name="Klass S."/>
            <person name="Ahn S."/>
            <person name="Gilbert P.M."/>
            <person name="Heil C.A."/>
            <person name="Martinez J.M."/>
            <person name="Amin S.A."/>
        </authorList>
    </citation>
    <scope>NUCLEOTIDE SEQUENCE [LARGE SCALE GENOMIC DNA]</scope>
    <source>
        <strain evidence="3 4">CE15</strain>
    </source>
</reference>
<name>A0ABU8EZU7_9GAMM</name>
<evidence type="ECO:0000313" key="3">
    <source>
        <dbReference type="EMBL" id="MEI4551532.1"/>
    </source>
</evidence>
<feature type="signal peptide" evidence="1">
    <location>
        <begin position="1"/>
        <end position="23"/>
    </location>
</feature>
<dbReference type="SUPFAM" id="SSF53850">
    <property type="entry name" value="Periplasmic binding protein-like II"/>
    <property type="match status" value="1"/>
</dbReference>
<gene>
    <name evidence="3" type="ORF">WAE96_17780</name>
</gene>
<evidence type="ECO:0000259" key="2">
    <source>
        <dbReference type="SMART" id="SM00062"/>
    </source>
</evidence>
<feature type="chain" id="PRO_5045215547" evidence="1">
    <location>
        <begin position="24"/>
        <end position="257"/>
    </location>
</feature>
<sequence length="257" mass="29117">MKNSVLVCVILIATLFSSVTCSATQLRFVAEDLYPLHFKDKNNQPNGFLVDVVNAVLDDCACAGKIEIMPQARAFRELQSKQNVVMMSLLKTPGRETKYLFLGSVFHAHAYLVGLKSNQFELFNLHSARGLRVSTVRGYFSQRYLENAGFSLERDLVLAPEPESLMKMLYKNRTDLVLTNTLHLDKELNSIGLDPTKIEKKLHLPDFPSELHITANKKLENTLAIKLTRSLNAIKHNGKYQMLLAKWNLNEKAHTKT</sequence>
<feature type="domain" description="Solute-binding protein family 3/N-terminal" evidence="2">
    <location>
        <begin position="25"/>
        <end position="251"/>
    </location>
</feature>